<dbReference type="InterPro" id="IPR016187">
    <property type="entry name" value="CTDL_fold"/>
</dbReference>
<feature type="region of interest" description="Disordered" evidence="2">
    <location>
        <begin position="1"/>
        <end position="38"/>
    </location>
</feature>
<keyword evidence="3" id="KW-1133">Transmembrane helix</keyword>
<feature type="compositionally biased region" description="Low complexity" evidence="2">
    <location>
        <begin position="23"/>
        <end position="34"/>
    </location>
</feature>
<feature type="transmembrane region" description="Helical" evidence="3">
    <location>
        <begin position="201"/>
        <end position="227"/>
    </location>
</feature>
<dbReference type="InterPro" id="IPR001304">
    <property type="entry name" value="C-type_lectin-like"/>
</dbReference>
<dbReference type="Gene3D" id="3.10.100.10">
    <property type="entry name" value="Mannose-Binding Protein A, subunit A"/>
    <property type="match status" value="1"/>
</dbReference>
<dbReference type="CDD" id="cd00037">
    <property type="entry name" value="CLECT"/>
    <property type="match status" value="1"/>
</dbReference>
<dbReference type="PANTHER" id="PTHR22803">
    <property type="entry name" value="MANNOSE, PHOSPHOLIPASE, LECTIN RECEPTOR RELATED"/>
    <property type="match status" value="1"/>
</dbReference>
<name>A0AAV2HGA1_LYMST</name>
<dbReference type="EMBL" id="CAXITT010000091">
    <property type="protein sequence ID" value="CAL1531504.1"/>
    <property type="molecule type" value="Genomic_DNA"/>
</dbReference>
<dbReference type="AlphaFoldDB" id="A0AAV2HGA1"/>
<dbReference type="InterPro" id="IPR018378">
    <property type="entry name" value="C-type_lectin_CS"/>
</dbReference>
<evidence type="ECO:0000313" key="5">
    <source>
        <dbReference type="EMBL" id="CAL1531504.1"/>
    </source>
</evidence>
<feature type="compositionally biased region" description="Polar residues" evidence="2">
    <location>
        <begin position="148"/>
        <end position="160"/>
    </location>
</feature>
<feature type="region of interest" description="Disordered" evidence="2">
    <location>
        <begin position="126"/>
        <end position="183"/>
    </location>
</feature>
<feature type="region of interest" description="Disordered" evidence="2">
    <location>
        <begin position="61"/>
        <end position="86"/>
    </location>
</feature>
<evidence type="ECO:0000313" key="6">
    <source>
        <dbReference type="Proteomes" id="UP001497497"/>
    </source>
</evidence>
<dbReference type="PROSITE" id="PS00615">
    <property type="entry name" value="C_TYPE_LECTIN_1"/>
    <property type="match status" value="1"/>
</dbReference>
<dbReference type="Pfam" id="PF00059">
    <property type="entry name" value="Lectin_C"/>
    <property type="match status" value="1"/>
</dbReference>
<gene>
    <name evidence="5" type="ORF">GSLYS_00005599001</name>
</gene>
<dbReference type="InterPro" id="IPR016186">
    <property type="entry name" value="C-type_lectin-like/link_sf"/>
</dbReference>
<keyword evidence="3" id="KW-0472">Membrane</keyword>
<keyword evidence="6" id="KW-1185">Reference proteome</keyword>
<feature type="compositionally biased region" description="Basic and acidic residues" evidence="2">
    <location>
        <begin position="131"/>
        <end position="144"/>
    </location>
</feature>
<comment type="caution">
    <text evidence="5">The sequence shown here is derived from an EMBL/GenBank/DDBJ whole genome shotgun (WGS) entry which is preliminary data.</text>
</comment>
<dbReference type="SMART" id="SM00034">
    <property type="entry name" value="CLECT"/>
    <property type="match status" value="1"/>
</dbReference>
<reference evidence="5 6" key="1">
    <citation type="submission" date="2024-04" db="EMBL/GenBank/DDBJ databases">
        <authorList>
            <consortium name="Genoscope - CEA"/>
            <person name="William W."/>
        </authorList>
    </citation>
    <scope>NUCLEOTIDE SEQUENCE [LARGE SCALE GENOMIC DNA]</scope>
</reference>
<dbReference type="InterPro" id="IPR050111">
    <property type="entry name" value="C-type_lectin/snaclec_domain"/>
</dbReference>
<dbReference type="PROSITE" id="PS50041">
    <property type="entry name" value="C_TYPE_LECTIN_2"/>
    <property type="match status" value="1"/>
</dbReference>
<evidence type="ECO:0000256" key="2">
    <source>
        <dbReference type="SAM" id="MobiDB-lite"/>
    </source>
</evidence>
<evidence type="ECO:0000259" key="4">
    <source>
        <dbReference type="PROSITE" id="PS50041"/>
    </source>
</evidence>
<keyword evidence="1" id="KW-1015">Disulfide bond</keyword>
<organism evidence="5 6">
    <name type="scientific">Lymnaea stagnalis</name>
    <name type="common">Great pond snail</name>
    <name type="synonym">Helix stagnalis</name>
    <dbReference type="NCBI Taxonomy" id="6523"/>
    <lineage>
        <taxon>Eukaryota</taxon>
        <taxon>Metazoa</taxon>
        <taxon>Spiralia</taxon>
        <taxon>Lophotrochozoa</taxon>
        <taxon>Mollusca</taxon>
        <taxon>Gastropoda</taxon>
        <taxon>Heterobranchia</taxon>
        <taxon>Euthyneura</taxon>
        <taxon>Panpulmonata</taxon>
        <taxon>Hygrophila</taxon>
        <taxon>Lymnaeoidea</taxon>
        <taxon>Lymnaeidae</taxon>
        <taxon>Lymnaea</taxon>
    </lineage>
</organism>
<proteinExistence type="predicted"/>
<evidence type="ECO:0000256" key="1">
    <source>
        <dbReference type="ARBA" id="ARBA00023157"/>
    </source>
</evidence>
<feature type="domain" description="C-type lectin" evidence="4">
    <location>
        <begin position="276"/>
        <end position="406"/>
    </location>
</feature>
<dbReference type="SUPFAM" id="SSF56436">
    <property type="entry name" value="C-type lectin-like"/>
    <property type="match status" value="1"/>
</dbReference>
<feature type="compositionally biased region" description="Polar residues" evidence="2">
    <location>
        <begin position="167"/>
        <end position="180"/>
    </location>
</feature>
<dbReference type="Proteomes" id="UP001497497">
    <property type="component" value="Unassembled WGS sequence"/>
</dbReference>
<accession>A0AAV2HGA1</accession>
<protein>
    <recommendedName>
        <fullName evidence="4">C-type lectin domain-containing protein</fullName>
    </recommendedName>
</protein>
<evidence type="ECO:0000256" key="3">
    <source>
        <dbReference type="SAM" id="Phobius"/>
    </source>
</evidence>
<sequence>MDAISFHQDRPGLKSTGDYNRLSSSSSSKQISPSETDANGEHIYALSDRIRNSSQAIASLAVSNRPNNDKNTRPSMLEDNPPGKNNTMVCSQPLPPVVLQNNAPSMLTPVQIPLYYNYLNESSTDESITNSKEKRIRPSEDRELPGIPNSTVRTRNNALTSGDPRNRGSSRNQLISTSNKAPMEVESQKANNLSVSYRHCFAAVFIFALVALAIVGSTLGGVILVGFRIQDRIQGTFSEASDKMAAMLEDSHANLTRKVGALCSANQDVSDVRVLFSDSCYCLYWRKLSWFDAREFCLELGNGVHLAEIYDTRTNDILLPIFQHSPVNDGIWLGGSDLVETGKWVWNYTGRALETFSPTSQWEPGEPSNFSHLNYPEHCLYLYKWRVPNFMWNDHVCTDVKPFVCKSSHENSKCHC</sequence>
<keyword evidence="3" id="KW-0812">Transmembrane</keyword>